<keyword evidence="1" id="KW-1133">Transmembrane helix</keyword>
<feature type="transmembrane region" description="Helical" evidence="1">
    <location>
        <begin position="312"/>
        <end position="331"/>
    </location>
</feature>
<gene>
    <name evidence="2" type="ORF">LZ496_09585</name>
</gene>
<keyword evidence="3" id="KW-1185">Reference proteome</keyword>
<feature type="transmembrane region" description="Helical" evidence="1">
    <location>
        <begin position="108"/>
        <end position="126"/>
    </location>
</feature>
<dbReference type="PANTHER" id="PTHR36840:SF1">
    <property type="entry name" value="BLL5714 PROTEIN"/>
    <property type="match status" value="1"/>
</dbReference>
<keyword evidence="1" id="KW-0472">Membrane</keyword>
<proteinExistence type="predicted"/>
<accession>A0ABT0RW45</accession>
<sequence>MARPSHLRDDREKVDNSVSPLELFFDLVFVFAVTQLSHYLLEHHTLAGALQTLVMFLAVWWAWIYTAWATNWLDPGRAPVRLVLLLVMLLSMVLSSSIPAAFGPAGLSFALAYVAIQVGRTFYTAWAREGLGRGSTKNMLRATIYFAVSGCLWIAGGLDSDPNRRLLWWMAALAVEYSGPSTFFYVPGLGRSTIADWNISGAHMAERAGLFIIIALGESIIVTGATFAELEPSHATVLAFVSAFISSVAMWWIYFDVGARRGSELIEHDDRPGLIGRQAYTYGHIPIVAGIIVIAVADEQVLTHPTGHLEPYFVAALVGGAILFICGAMLFKRMTSGQQFWPLSHCAGLVLFALIGLWAFVGHPEPLTLHIAATASFLVIALWEWGSFHGGWTERLERLSGSKG</sequence>
<feature type="transmembrane region" description="Helical" evidence="1">
    <location>
        <begin position="367"/>
        <end position="385"/>
    </location>
</feature>
<comment type="caution">
    <text evidence="2">The sequence shown here is derived from an EMBL/GenBank/DDBJ whole genome shotgun (WGS) entry which is preliminary data.</text>
</comment>
<dbReference type="RefSeq" id="WP_249904404.1">
    <property type="nucleotide sequence ID" value="NZ_JAMGBA010000002.1"/>
</dbReference>
<dbReference type="Pfam" id="PF06772">
    <property type="entry name" value="LtrA"/>
    <property type="match status" value="1"/>
</dbReference>
<organism evidence="2 3">
    <name type="scientific">Sphingomonas caseinilyticus</name>
    <dbReference type="NCBI Taxonomy" id="2908205"/>
    <lineage>
        <taxon>Bacteria</taxon>
        <taxon>Pseudomonadati</taxon>
        <taxon>Pseudomonadota</taxon>
        <taxon>Alphaproteobacteria</taxon>
        <taxon>Sphingomonadales</taxon>
        <taxon>Sphingomonadaceae</taxon>
        <taxon>Sphingomonas</taxon>
    </lineage>
</organism>
<reference evidence="2 3" key="1">
    <citation type="submission" date="2022-05" db="EMBL/GenBank/DDBJ databases">
        <authorList>
            <person name="Jo J.-H."/>
            <person name="Im W.-T."/>
        </authorList>
    </citation>
    <scope>NUCLEOTIDE SEQUENCE [LARGE SCALE GENOMIC DNA]</scope>
    <source>
        <strain evidence="2 3">NSE70-1</strain>
    </source>
</reference>
<feature type="transmembrane region" description="Helical" evidence="1">
    <location>
        <begin position="279"/>
        <end position="297"/>
    </location>
</feature>
<protein>
    <submittedName>
        <fullName evidence="2">Low temperature requirement protein A</fullName>
    </submittedName>
</protein>
<dbReference type="PANTHER" id="PTHR36840">
    <property type="entry name" value="BLL5714 PROTEIN"/>
    <property type="match status" value="1"/>
</dbReference>
<evidence type="ECO:0000313" key="2">
    <source>
        <dbReference type="EMBL" id="MCL6699031.1"/>
    </source>
</evidence>
<keyword evidence="1" id="KW-0812">Transmembrane</keyword>
<dbReference type="EMBL" id="JAMGBA010000002">
    <property type="protein sequence ID" value="MCL6699031.1"/>
    <property type="molecule type" value="Genomic_DNA"/>
</dbReference>
<feature type="transmembrane region" description="Helical" evidence="1">
    <location>
        <begin position="80"/>
        <end position="102"/>
    </location>
</feature>
<feature type="transmembrane region" description="Helical" evidence="1">
    <location>
        <begin position="138"/>
        <end position="155"/>
    </location>
</feature>
<feature type="transmembrane region" description="Helical" evidence="1">
    <location>
        <begin position="234"/>
        <end position="255"/>
    </location>
</feature>
<feature type="transmembrane region" description="Helical" evidence="1">
    <location>
        <begin position="167"/>
        <end position="187"/>
    </location>
</feature>
<feature type="transmembrane region" description="Helical" evidence="1">
    <location>
        <begin position="208"/>
        <end position="228"/>
    </location>
</feature>
<name>A0ABT0RW45_9SPHN</name>
<feature type="transmembrane region" description="Helical" evidence="1">
    <location>
        <begin position="343"/>
        <end position="361"/>
    </location>
</feature>
<evidence type="ECO:0000256" key="1">
    <source>
        <dbReference type="SAM" id="Phobius"/>
    </source>
</evidence>
<dbReference type="Proteomes" id="UP001203410">
    <property type="component" value="Unassembled WGS sequence"/>
</dbReference>
<feature type="transmembrane region" description="Helical" evidence="1">
    <location>
        <begin position="47"/>
        <end position="68"/>
    </location>
</feature>
<evidence type="ECO:0000313" key="3">
    <source>
        <dbReference type="Proteomes" id="UP001203410"/>
    </source>
</evidence>
<dbReference type="InterPro" id="IPR010640">
    <property type="entry name" value="Low_temperature_requirement_A"/>
</dbReference>